<sequence>MRRELVTRAATIAASVAAVAAVVVPGTAITETVSPPVKANAAGSGHIPKTYVALGSSYAAGPELSSAPRTPCMRSTDNYPHQVASARGMRLVDVTCSGAKTVDIVDRAQRGKTSEPQVAAVTPKTALVTITTGGNDLDYIGRLTSLSCGNAVQPAAAGVAQRVCGAGRLPAPEPTPAAYREVERTIARTVEAVRARAPHAEIVLVDYPPVIGTTSTSCSELPLTYSERAETKRVFDGLAEATARAARSTGAVLVTASKSGAAHAVCSQRPWVYGFERGVFYHPNRTGKSAVTQLILRALR</sequence>
<feature type="domain" description="SGNH hydrolase-type esterase" evidence="2">
    <location>
        <begin position="53"/>
        <end position="287"/>
    </location>
</feature>
<dbReference type="GO" id="GO:0016787">
    <property type="term" value="F:hydrolase activity"/>
    <property type="evidence" value="ECO:0007669"/>
    <property type="project" value="UniProtKB-KW"/>
</dbReference>
<dbReference type="InterPro" id="IPR037460">
    <property type="entry name" value="SEST-like"/>
</dbReference>
<feature type="signal peptide" evidence="1">
    <location>
        <begin position="1"/>
        <end position="20"/>
    </location>
</feature>
<reference evidence="3 4" key="1">
    <citation type="submission" date="2020-09" db="EMBL/GenBank/DDBJ databases">
        <title>Novel species in genus Gordonia.</title>
        <authorList>
            <person name="Zhang G."/>
        </authorList>
    </citation>
    <scope>NUCLEOTIDE SEQUENCE [LARGE SCALE GENOMIC DNA]</scope>
    <source>
        <strain evidence="3 4">ON-33</strain>
    </source>
</reference>
<proteinExistence type="predicted"/>
<dbReference type="CDD" id="cd01823">
    <property type="entry name" value="SEST_like"/>
    <property type="match status" value="1"/>
</dbReference>
<dbReference type="InterPro" id="IPR036514">
    <property type="entry name" value="SGNH_hydro_sf"/>
</dbReference>
<dbReference type="PANTHER" id="PTHR37981:SF1">
    <property type="entry name" value="SGNH HYDROLASE-TYPE ESTERASE DOMAIN-CONTAINING PROTEIN"/>
    <property type="match status" value="1"/>
</dbReference>
<dbReference type="Proteomes" id="UP000602395">
    <property type="component" value="Unassembled WGS sequence"/>
</dbReference>
<dbReference type="InterPro" id="IPR013830">
    <property type="entry name" value="SGNH_hydro"/>
</dbReference>
<dbReference type="PANTHER" id="PTHR37981">
    <property type="entry name" value="LIPASE 2"/>
    <property type="match status" value="1"/>
</dbReference>
<organism evidence="3 4">
    <name type="scientific">Gordonia hankookensis</name>
    <dbReference type="NCBI Taxonomy" id="589403"/>
    <lineage>
        <taxon>Bacteria</taxon>
        <taxon>Bacillati</taxon>
        <taxon>Actinomycetota</taxon>
        <taxon>Actinomycetes</taxon>
        <taxon>Mycobacteriales</taxon>
        <taxon>Gordoniaceae</taxon>
        <taxon>Gordonia</taxon>
    </lineage>
</organism>
<evidence type="ECO:0000313" key="3">
    <source>
        <dbReference type="EMBL" id="MBD1319679.1"/>
    </source>
</evidence>
<evidence type="ECO:0000256" key="1">
    <source>
        <dbReference type="SAM" id="SignalP"/>
    </source>
</evidence>
<evidence type="ECO:0000313" key="4">
    <source>
        <dbReference type="Proteomes" id="UP000602395"/>
    </source>
</evidence>
<dbReference type="Pfam" id="PF13472">
    <property type="entry name" value="Lipase_GDSL_2"/>
    <property type="match status" value="1"/>
</dbReference>
<evidence type="ECO:0000259" key="2">
    <source>
        <dbReference type="Pfam" id="PF13472"/>
    </source>
</evidence>
<comment type="caution">
    <text evidence="3">The sequence shown here is derived from an EMBL/GenBank/DDBJ whole genome shotgun (WGS) entry which is preliminary data.</text>
</comment>
<dbReference type="SUPFAM" id="SSF52266">
    <property type="entry name" value="SGNH hydrolase"/>
    <property type="match status" value="1"/>
</dbReference>
<dbReference type="EMBL" id="JACWMS010000002">
    <property type="protein sequence ID" value="MBD1319679.1"/>
    <property type="molecule type" value="Genomic_DNA"/>
</dbReference>
<name>A0ABR7WD65_9ACTN</name>
<feature type="chain" id="PRO_5046775704" evidence="1">
    <location>
        <begin position="21"/>
        <end position="300"/>
    </location>
</feature>
<dbReference type="RefSeq" id="WP_190266556.1">
    <property type="nucleotide sequence ID" value="NZ_BAABAD010000005.1"/>
</dbReference>
<keyword evidence="3" id="KW-0378">Hydrolase</keyword>
<gene>
    <name evidence="3" type="ORF">IDF66_08760</name>
</gene>
<dbReference type="Gene3D" id="3.40.50.1110">
    <property type="entry name" value="SGNH hydrolase"/>
    <property type="match status" value="1"/>
</dbReference>
<keyword evidence="1" id="KW-0732">Signal</keyword>
<keyword evidence="4" id="KW-1185">Reference proteome</keyword>
<protein>
    <submittedName>
        <fullName evidence="3">SGNH/GDSL hydrolase family protein</fullName>
    </submittedName>
</protein>
<accession>A0ABR7WD65</accession>